<name>A0A3B6VJF4_BRAPL</name>
<evidence type="ECO:0000313" key="5">
    <source>
        <dbReference type="Proteomes" id="UP000010793"/>
    </source>
</evidence>
<dbReference type="RefSeq" id="WP_015274192.1">
    <property type="nucleotide sequence ID" value="NC_019908.1"/>
</dbReference>
<evidence type="ECO:0000256" key="1">
    <source>
        <dbReference type="ARBA" id="ARBA00022612"/>
    </source>
</evidence>
<proteinExistence type="predicted"/>
<feature type="coiled-coil region" evidence="2">
    <location>
        <begin position="949"/>
        <end position="976"/>
    </location>
</feature>
<reference evidence="4 5" key="1">
    <citation type="journal article" date="2013" name="Genome Announc.">
        <title>Complete Genome Sequence of the Porcine Strain Brachyspira pilosicoli P43/6/78(T.).</title>
        <authorList>
            <person name="Lin C."/>
            <person name="den Bakker H.C."/>
            <person name="Suzuki H."/>
            <person name="Lefebure T."/>
            <person name="Ponnala L."/>
            <person name="Sun Q."/>
            <person name="Stanhope M.J."/>
            <person name="Wiedmann M."/>
            <person name="Duhamel G.E."/>
        </authorList>
    </citation>
    <scope>NUCLEOTIDE SEQUENCE [LARGE SCALE GENOMIC DNA]</scope>
    <source>
        <strain evidence="4 5">P43/6/78</strain>
    </source>
</reference>
<organism evidence="4 5">
    <name type="scientific">Brachyspira pilosicoli P43/6/78</name>
    <dbReference type="NCBI Taxonomy" id="1042417"/>
    <lineage>
        <taxon>Bacteria</taxon>
        <taxon>Pseudomonadati</taxon>
        <taxon>Spirochaetota</taxon>
        <taxon>Spirochaetia</taxon>
        <taxon>Brachyspirales</taxon>
        <taxon>Brachyspiraceae</taxon>
        <taxon>Brachyspira</taxon>
    </lineage>
</organism>
<dbReference type="PANTHER" id="PTHR37813:SF1">
    <property type="entry name" value="FELS-2 PROPHAGE PROTEIN"/>
    <property type="match status" value="1"/>
</dbReference>
<evidence type="ECO:0000313" key="4">
    <source>
        <dbReference type="EMBL" id="AGA66063.1"/>
    </source>
</evidence>
<keyword evidence="1" id="KW-1188">Viral release from host cell</keyword>
<evidence type="ECO:0000259" key="3">
    <source>
        <dbReference type="Pfam" id="PF10145"/>
    </source>
</evidence>
<dbReference type="PANTHER" id="PTHR37813">
    <property type="entry name" value="FELS-2 PROPHAGE PROTEIN"/>
    <property type="match status" value="1"/>
</dbReference>
<protein>
    <submittedName>
        <fullName evidence="4">Phage tail tape measure protein</fullName>
    </submittedName>
</protein>
<dbReference type="Pfam" id="PF10145">
    <property type="entry name" value="PhageMin_Tail"/>
    <property type="match status" value="1"/>
</dbReference>
<keyword evidence="5" id="KW-1185">Reference proteome</keyword>
<dbReference type="NCBIfam" id="TIGR01760">
    <property type="entry name" value="tape_meas_TP901"/>
    <property type="match status" value="1"/>
</dbReference>
<dbReference type="AlphaFoldDB" id="A0A3B6VJF4"/>
<dbReference type="EMBL" id="CP002873">
    <property type="protein sequence ID" value="AGA66063.1"/>
    <property type="molecule type" value="Genomic_DNA"/>
</dbReference>
<feature type="coiled-coil region" evidence="2">
    <location>
        <begin position="577"/>
        <end position="667"/>
    </location>
</feature>
<sequence length="1157" mass="126991">MSSLNVSIYADASQAIEAFGKLKDRTTDLEKGFNKIGKAFSNFGSLATKSLTVPIVASTTAMGLASKKAIEFDNGMREVLTLLPELGNESFEKLKNQALSFSKDIGKAPEETVKALYQALSAGIPRENVFEFLKTAGEASIAGVSDLKTSVDGLTSVTNAYGSEILNAQKASDIMFQTVKLGKTDFTQLSNSLFNVIPIASAIGVQFEDIGAAIAAMTAQGVPTSVATTQIRQSLVELNKEGSVAYETFKQISGESFKDFIAGGGNLQEALQMMSDHAEKTGKEVTSMFSSVEAGNAVLALSGKNASKFKDYLDQVRNSVGATSEAFKKIDDGAARQFERLKAELSALVIELGNNALPLINESFIPLFRDTLVPIIDDAIRTISSLIKAFNNLPAPLQATTVGIIGITAGLGPALQGIGTLRKSFVETKKILNDFKGAIGSLKTSVSSIQALSTVWKGFNTVVLASPVGVVTALTAGLGALALKAYKLNQEYKQLIESSQKLTSSTKELNDNAFKDLGLFQEYQKLASSKELDAAATERLNQVTEKLTRLYPNLKTVVLDGITYIDSATMKLEDYRTAEEATNIQTIESTIKELEKQRKIYQKALEGWKQSLYAIGADDNYIQRELDLGNSSDYNELKKVEDELAKLEKQRNDLNQNMQLRQSLTRDGIDLETKEQKANQKSIDAIKKKSDTVKEHTKTYEDYLKELKKAEEDETRRVKNLNALGAEISDADALEAKKNKVSSILTEMSTALNLNANQIKYLSQNYGYAFDSIKTDRFDELVKEIENSITAYERNVEVAEEFGEKISEAEREGAKSEIVRSGIESITNEIKLTNEQVEILKQKFGDLWKVNTLDFSSYFASNWSNMFNDVADNMSDLYTAVQDLKIQAIEFEIDKTEERKELALKAIEEEKAARLEALGIMENSQKQSLLNEIKQLKNRQNVALGLYEQERIKAELEEKQKELSKIQIEEEAKAKQLEIEKNYNNEKMRLEYNSRLENWKMSLAQGTASMAQAAINALASAMAVPFPANLVAYATLLGVIASGSINLATLSQAKPQEPKYLARGGVVERRQGGINAVIGEGANDEAVIPLEDKILSKIGSSIFEATANNDQSYSVKDASDVSYNQPIYLMLDGKIVAATMLNLSKRGVKVVSQRGIL</sequence>
<feature type="domain" description="Phage tail tape measure protein" evidence="3">
    <location>
        <begin position="96"/>
        <end position="285"/>
    </location>
</feature>
<keyword evidence="2" id="KW-0175">Coiled coil</keyword>
<gene>
    <name evidence="4" type="ORF">BPP43_03865</name>
</gene>
<accession>A0A3B6VJF4</accession>
<dbReference type="KEGG" id="bpip:BPP43_03865"/>
<feature type="coiled-coil region" evidence="2">
    <location>
        <begin position="782"/>
        <end position="843"/>
    </location>
</feature>
<evidence type="ECO:0000256" key="2">
    <source>
        <dbReference type="SAM" id="Coils"/>
    </source>
</evidence>
<feature type="coiled-coil region" evidence="2">
    <location>
        <begin position="886"/>
        <end position="913"/>
    </location>
</feature>
<feature type="coiled-coil region" evidence="2">
    <location>
        <begin position="693"/>
        <end position="724"/>
    </location>
</feature>
<dbReference type="InterPro" id="IPR010090">
    <property type="entry name" value="Phage_tape_meas"/>
</dbReference>
<dbReference type="Proteomes" id="UP000010793">
    <property type="component" value="Chromosome"/>
</dbReference>